<feature type="transmembrane region" description="Helical" evidence="7">
    <location>
        <begin position="230"/>
        <end position="251"/>
    </location>
</feature>
<keyword evidence="5 7" id="KW-1133">Transmembrane helix</keyword>
<keyword evidence="9" id="KW-1185">Reference proteome</keyword>
<dbReference type="PANTHER" id="PTHR36838:SF1">
    <property type="entry name" value="SLR1864 PROTEIN"/>
    <property type="match status" value="1"/>
</dbReference>
<feature type="transmembrane region" description="Helical" evidence="7">
    <location>
        <begin position="96"/>
        <end position="117"/>
    </location>
</feature>
<dbReference type="GO" id="GO:0016020">
    <property type="term" value="C:membrane"/>
    <property type="evidence" value="ECO:0007669"/>
    <property type="project" value="UniProtKB-SubCell"/>
</dbReference>
<feature type="transmembrane region" description="Helical" evidence="7">
    <location>
        <begin position="35"/>
        <end position="56"/>
    </location>
</feature>
<feature type="transmembrane region" description="Helical" evidence="7">
    <location>
        <begin position="202"/>
        <end position="224"/>
    </location>
</feature>
<evidence type="ECO:0000256" key="7">
    <source>
        <dbReference type="SAM" id="Phobius"/>
    </source>
</evidence>
<sequence length="311" mass="32818">MIDTVVAALLPIVVTLSLGYFAGWHHDFNASQGGVLNRMVMLYALPLTLFAGMMGIERAQLLAQGPMAALLAICMTASYALVFVLAHKVFGRDIKTAALLALAVSGPAAPFVGMPVLGELYGGISAVPVALCGLVMNLVQVPATLFVLSRDANEDENEPQDTPVDMFNKTLREPIVWAPVLAFVLLILDVRLPGQIRTSLQLLGSATGGVALFASGVILFSYRISLSRTVAWAVVVRNVVIPAAALAIGLWMGMDTDALRMSVITLAIPTASMCVILAVQYHVAEKEMASILGVSTLLSVVTMAAFLLAPA</sequence>
<evidence type="ECO:0000313" key="9">
    <source>
        <dbReference type="Proteomes" id="UP000245212"/>
    </source>
</evidence>
<evidence type="ECO:0000256" key="1">
    <source>
        <dbReference type="ARBA" id="ARBA00004141"/>
    </source>
</evidence>
<evidence type="ECO:0000256" key="2">
    <source>
        <dbReference type="ARBA" id="ARBA00022448"/>
    </source>
</evidence>
<evidence type="ECO:0000256" key="4">
    <source>
        <dbReference type="ARBA" id="ARBA00022692"/>
    </source>
</evidence>
<feature type="transmembrane region" description="Helical" evidence="7">
    <location>
        <begin position="129"/>
        <end position="148"/>
    </location>
</feature>
<evidence type="ECO:0000256" key="5">
    <source>
        <dbReference type="ARBA" id="ARBA00022989"/>
    </source>
</evidence>
<dbReference type="Proteomes" id="UP000245212">
    <property type="component" value="Unassembled WGS sequence"/>
</dbReference>
<dbReference type="GO" id="GO:0055085">
    <property type="term" value="P:transmembrane transport"/>
    <property type="evidence" value="ECO:0007669"/>
    <property type="project" value="InterPro"/>
</dbReference>
<feature type="transmembrane region" description="Helical" evidence="7">
    <location>
        <begin position="68"/>
        <end position="90"/>
    </location>
</feature>
<accession>A0A2V1K3V1</accession>
<protein>
    <submittedName>
        <fullName evidence="8">Permease</fullName>
    </submittedName>
</protein>
<feature type="transmembrane region" description="Helical" evidence="7">
    <location>
        <begin position="263"/>
        <end position="283"/>
    </location>
</feature>
<keyword evidence="6 7" id="KW-0472">Membrane</keyword>
<evidence type="ECO:0000313" key="8">
    <source>
        <dbReference type="EMBL" id="PWF24033.1"/>
    </source>
</evidence>
<dbReference type="PANTHER" id="PTHR36838">
    <property type="entry name" value="AUXIN EFFLUX CARRIER FAMILY PROTEIN"/>
    <property type="match status" value="1"/>
</dbReference>
<comment type="caution">
    <text evidence="8">The sequence shown here is derived from an EMBL/GenBank/DDBJ whole genome shotgun (WGS) entry which is preliminary data.</text>
</comment>
<keyword evidence="4 7" id="KW-0812">Transmembrane</keyword>
<comment type="subcellular location">
    <subcellularLocation>
        <location evidence="1">Membrane</location>
        <topology evidence="1">Multi-pass membrane protein</topology>
    </subcellularLocation>
</comment>
<evidence type="ECO:0000256" key="6">
    <source>
        <dbReference type="ARBA" id="ARBA00023136"/>
    </source>
</evidence>
<dbReference type="AlphaFoldDB" id="A0A2V1K3V1"/>
<gene>
    <name evidence="8" type="ORF">DD235_06840</name>
</gene>
<dbReference type="InterPro" id="IPR004776">
    <property type="entry name" value="Mem_transp_PIN-like"/>
</dbReference>
<evidence type="ECO:0000256" key="3">
    <source>
        <dbReference type="ARBA" id="ARBA00022475"/>
    </source>
</evidence>
<dbReference type="EMBL" id="QETA01000002">
    <property type="protein sequence ID" value="PWF24033.1"/>
    <property type="molecule type" value="Genomic_DNA"/>
</dbReference>
<keyword evidence="2" id="KW-0813">Transport</keyword>
<organism evidence="8 9">
    <name type="scientific">Corticimicrobacter populi</name>
    <dbReference type="NCBI Taxonomy" id="2175229"/>
    <lineage>
        <taxon>Bacteria</taxon>
        <taxon>Pseudomonadati</taxon>
        <taxon>Pseudomonadota</taxon>
        <taxon>Betaproteobacteria</taxon>
        <taxon>Burkholderiales</taxon>
        <taxon>Alcaligenaceae</taxon>
        <taxon>Corticimicrobacter</taxon>
    </lineage>
</organism>
<feature type="transmembrane region" description="Helical" evidence="7">
    <location>
        <begin position="174"/>
        <end position="190"/>
    </location>
</feature>
<dbReference type="Pfam" id="PF03547">
    <property type="entry name" value="Mem_trans"/>
    <property type="match status" value="1"/>
</dbReference>
<dbReference type="RefSeq" id="WP_109061311.1">
    <property type="nucleotide sequence ID" value="NZ_QETA01000002.1"/>
</dbReference>
<name>A0A2V1K3V1_9BURK</name>
<feature type="transmembrane region" description="Helical" evidence="7">
    <location>
        <begin position="289"/>
        <end position="309"/>
    </location>
</feature>
<proteinExistence type="predicted"/>
<reference evidence="9" key="1">
    <citation type="submission" date="2018-05" db="EMBL/GenBank/DDBJ databases">
        <authorList>
            <person name="Li Y."/>
        </authorList>
    </citation>
    <scope>NUCLEOTIDE SEQUENCE [LARGE SCALE GENOMIC DNA]</scope>
    <source>
        <strain evidence="9">3d-2-2</strain>
    </source>
</reference>
<keyword evidence="3" id="KW-1003">Cell membrane</keyword>